<dbReference type="PANTHER" id="PTHR42681">
    <property type="entry name" value="MALONYL-COA-ACYL CARRIER PROTEIN TRANSACYLASE, MITOCHONDRIAL"/>
    <property type="match status" value="1"/>
</dbReference>
<dbReference type="SUPFAM" id="SSF55048">
    <property type="entry name" value="Probable ACP-binding domain of malonyl-CoA ACP transacylase"/>
    <property type="match status" value="1"/>
</dbReference>
<evidence type="ECO:0000256" key="1">
    <source>
        <dbReference type="ARBA" id="ARBA00013258"/>
    </source>
</evidence>
<dbReference type="Pfam" id="PF00698">
    <property type="entry name" value="Acyl_transf_1"/>
    <property type="match status" value="1"/>
</dbReference>
<dbReference type="Gene3D" id="3.30.70.250">
    <property type="entry name" value="Malonyl-CoA ACP transacylase, ACP-binding"/>
    <property type="match status" value="1"/>
</dbReference>
<dbReference type="InterPro" id="IPR016036">
    <property type="entry name" value="Malonyl_transacylase_ACP-bd"/>
</dbReference>
<evidence type="ECO:0000256" key="2">
    <source>
        <dbReference type="ARBA" id="ARBA00022679"/>
    </source>
</evidence>
<evidence type="ECO:0000256" key="3">
    <source>
        <dbReference type="ARBA" id="ARBA00023315"/>
    </source>
</evidence>
<dbReference type="GO" id="GO:0006633">
    <property type="term" value="P:fatty acid biosynthetic process"/>
    <property type="evidence" value="ECO:0007669"/>
    <property type="project" value="TreeGrafter"/>
</dbReference>
<dbReference type="InterPro" id="IPR014043">
    <property type="entry name" value="Acyl_transferase_dom"/>
</dbReference>
<dbReference type="SUPFAM" id="SSF52151">
    <property type="entry name" value="FabD/lysophospholipase-like"/>
    <property type="match status" value="1"/>
</dbReference>
<evidence type="ECO:0000313" key="6">
    <source>
        <dbReference type="EMBL" id="EFK97593.1"/>
    </source>
</evidence>
<dbReference type="FunFam" id="3.30.70.250:FF:000001">
    <property type="entry name" value="Malonyl CoA-acyl carrier protein transacylase"/>
    <property type="match status" value="1"/>
</dbReference>
<comment type="catalytic activity">
    <reaction evidence="4">
        <text>holo-[ACP] + malonyl-CoA = malonyl-[ACP] + CoA</text>
        <dbReference type="Rhea" id="RHEA:41792"/>
        <dbReference type="Rhea" id="RHEA-COMP:9623"/>
        <dbReference type="Rhea" id="RHEA-COMP:9685"/>
        <dbReference type="ChEBI" id="CHEBI:57287"/>
        <dbReference type="ChEBI" id="CHEBI:57384"/>
        <dbReference type="ChEBI" id="CHEBI:64479"/>
        <dbReference type="ChEBI" id="CHEBI:78449"/>
        <dbReference type="EC" id="2.3.1.39"/>
    </reaction>
</comment>
<name>D9PFS2_9ZZZZ</name>
<dbReference type="GO" id="GO:0004314">
    <property type="term" value="F:[acyl-carrier-protein] S-malonyltransferase activity"/>
    <property type="evidence" value="ECO:0007669"/>
    <property type="project" value="UniProtKB-EC"/>
</dbReference>
<reference evidence="6" key="1">
    <citation type="submission" date="2010-07" db="EMBL/GenBank/DDBJ databases">
        <authorList>
            <consortium name="CONSOLIDER consortium CSD2007-00005"/>
            <person name="Guazzaroni M.-E."/>
            <person name="Richter M."/>
            <person name="Garcia-Salamanca A."/>
            <person name="Yarza P."/>
            <person name="Ferrer M."/>
        </authorList>
    </citation>
    <scope>NUCLEOTIDE SEQUENCE</scope>
</reference>
<feature type="domain" description="Malonyl-CoA:ACP transacylase (MAT)" evidence="5">
    <location>
        <begin position="1"/>
        <end position="171"/>
    </location>
</feature>
<keyword evidence="2 6" id="KW-0808">Transferase</keyword>
<comment type="caution">
    <text evidence="6">The sequence shown here is derived from an EMBL/GenBank/DDBJ whole genome shotgun (WGS) entry which is preliminary data.</text>
</comment>
<evidence type="ECO:0000256" key="4">
    <source>
        <dbReference type="ARBA" id="ARBA00048462"/>
    </source>
</evidence>
<feature type="non-terminal residue" evidence="6">
    <location>
        <position position="173"/>
    </location>
</feature>
<dbReference type="InterPro" id="IPR050858">
    <property type="entry name" value="Mal-CoA-ACP_Trans/PKS_FabD"/>
</dbReference>
<keyword evidence="3 6" id="KW-0012">Acyltransferase</keyword>
<dbReference type="AlphaFoldDB" id="D9PFS2"/>
<reference evidence="6" key="2">
    <citation type="journal article" date="2011" name="Microb. Ecol.">
        <title>Taxonomic and Functional Metagenomic Profiling of the Microbial Community in the Anoxic Sediment of a Sub-saline Shallow Lake (Laguna de Carrizo, Central Spain).</title>
        <authorList>
            <person name="Ferrer M."/>
            <person name="Guazzaroni M.E."/>
            <person name="Richter M."/>
            <person name="Garcia-Salamanca A."/>
            <person name="Yarza P."/>
            <person name="Suarez-Suarez A."/>
            <person name="Solano J."/>
            <person name="Alcaide M."/>
            <person name="van Dillewijn P."/>
            <person name="Molina-Henares M.A."/>
            <person name="Lopez-Cortes N."/>
            <person name="Al-Ramahi Y."/>
            <person name="Guerrero C."/>
            <person name="Acosta A."/>
            <person name="de Eugenio L.I."/>
            <person name="Martinez V."/>
            <person name="Marques S."/>
            <person name="Rojo F."/>
            <person name="Santero E."/>
            <person name="Genilloud O."/>
            <person name="Perez-Perez J."/>
            <person name="Rossello-Mora R."/>
            <person name="Ramos J.L."/>
        </authorList>
    </citation>
    <scope>NUCLEOTIDE SEQUENCE</scope>
</reference>
<dbReference type="InterPro" id="IPR016035">
    <property type="entry name" value="Acyl_Trfase/lysoPLipase"/>
</dbReference>
<accession>D9PFS2</accession>
<dbReference type="EC" id="2.3.1.39" evidence="1"/>
<dbReference type="Gene3D" id="3.40.366.10">
    <property type="entry name" value="Malonyl-Coenzyme A Acyl Carrier Protein, domain 2"/>
    <property type="match status" value="1"/>
</dbReference>
<dbReference type="InterPro" id="IPR001227">
    <property type="entry name" value="Ac_transferase_dom_sf"/>
</dbReference>
<dbReference type="PANTHER" id="PTHR42681:SF1">
    <property type="entry name" value="MALONYL-COA-ACYL CARRIER PROTEIN TRANSACYLASE, MITOCHONDRIAL"/>
    <property type="match status" value="1"/>
</dbReference>
<gene>
    <name evidence="6" type="primary">fabD</name>
    <name evidence="6" type="ORF">LDC_0365</name>
</gene>
<evidence type="ECO:0000259" key="5">
    <source>
        <dbReference type="SMART" id="SM00827"/>
    </source>
</evidence>
<dbReference type="SMART" id="SM00827">
    <property type="entry name" value="PKS_AT"/>
    <property type="match status" value="1"/>
</dbReference>
<organism evidence="6">
    <name type="scientific">sediment metagenome</name>
    <dbReference type="NCBI Taxonomy" id="749907"/>
    <lineage>
        <taxon>unclassified sequences</taxon>
        <taxon>metagenomes</taxon>
        <taxon>ecological metagenomes</taxon>
    </lineage>
</organism>
<dbReference type="EMBL" id="ADZX01000115">
    <property type="protein sequence ID" value="EFK97593.1"/>
    <property type="molecule type" value="Genomic_DNA"/>
</dbReference>
<proteinExistence type="predicted"/>
<sequence>MAGHSLGEYTALVCSGAIDFAAAVDLVRFRGQVMQQAVPLGQGAMAAILGLEDDALAAACREAEQGEVVEPVNFNAPGQVVIAGHASAVARAIDAAKARGAKRAVLLPVSVPSHSRLMLGAAERLAERLTSVDVRMPDVAAVYTVDVRTHASPDGISSVGCPSGCAMLTPIAV</sequence>
<protein>
    <recommendedName>
        <fullName evidence="1">[acyl-carrier-protein] S-malonyltransferase</fullName>
        <ecNumber evidence="1">2.3.1.39</ecNumber>
    </recommendedName>
</protein>
<dbReference type="GO" id="GO:0005829">
    <property type="term" value="C:cytosol"/>
    <property type="evidence" value="ECO:0007669"/>
    <property type="project" value="TreeGrafter"/>
</dbReference>